<evidence type="ECO:0000313" key="8">
    <source>
        <dbReference type="Proteomes" id="UP000741282"/>
    </source>
</evidence>
<evidence type="ECO:0000256" key="1">
    <source>
        <dbReference type="ARBA" id="ARBA00004141"/>
    </source>
</evidence>
<evidence type="ECO:0000256" key="2">
    <source>
        <dbReference type="ARBA" id="ARBA00022692"/>
    </source>
</evidence>
<feature type="transmembrane region" description="Helical" evidence="5">
    <location>
        <begin position="274"/>
        <end position="291"/>
    </location>
</feature>
<organism evidence="7 8">
    <name type="scientific">Candidatus Dojkabacteria bacterium</name>
    <dbReference type="NCBI Taxonomy" id="2099670"/>
    <lineage>
        <taxon>Bacteria</taxon>
        <taxon>Candidatus Dojkabacteria</taxon>
    </lineage>
</organism>
<dbReference type="InterPro" id="IPR004481">
    <property type="entry name" value="K/Na/Ca-exchanger"/>
</dbReference>
<keyword evidence="2 5" id="KW-0812">Transmembrane</keyword>
<feature type="transmembrane region" description="Helical" evidence="5">
    <location>
        <begin position="212"/>
        <end position="234"/>
    </location>
</feature>
<dbReference type="PANTHER" id="PTHR10846:SF8">
    <property type="entry name" value="INNER MEMBRANE PROTEIN YRBG"/>
    <property type="match status" value="1"/>
</dbReference>
<feature type="transmembrane region" description="Helical" evidence="5">
    <location>
        <begin position="173"/>
        <end position="192"/>
    </location>
</feature>
<evidence type="ECO:0000256" key="4">
    <source>
        <dbReference type="ARBA" id="ARBA00023136"/>
    </source>
</evidence>
<feature type="transmembrane region" description="Helical" evidence="5">
    <location>
        <begin position="303"/>
        <end position="322"/>
    </location>
</feature>
<feature type="domain" description="Sodium/calcium exchanger membrane region" evidence="6">
    <location>
        <begin position="179"/>
        <end position="314"/>
    </location>
</feature>
<dbReference type="Gene3D" id="1.20.1420.30">
    <property type="entry name" value="NCX, central ion-binding region"/>
    <property type="match status" value="1"/>
</dbReference>
<evidence type="ECO:0000256" key="3">
    <source>
        <dbReference type="ARBA" id="ARBA00022989"/>
    </source>
</evidence>
<comment type="subcellular location">
    <subcellularLocation>
        <location evidence="1">Membrane</location>
        <topology evidence="1">Multi-pass membrane protein</topology>
    </subcellularLocation>
</comment>
<dbReference type="GO" id="GO:0008273">
    <property type="term" value="F:calcium, potassium:sodium antiporter activity"/>
    <property type="evidence" value="ECO:0007669"/>
    <property type="project" value="TreeGrafter"/>
</dbReference>
<proteinExistence type="predicted"/>
<dbReference type="InterPro" id="IPR004837">
    <property type="entry name" value="NaCa_Exmemb"/>
</dbReference>
<feature type="transmembrane region" description="Helical" evidence="5">
    <location>
        <begin position="101"/>
        <end position="120"/>
    </location>
</feature>
<dbReference type="GO" id="GO:0006874">
    <property type="term" value="P:intracellular calcium ion homeostasis"/>
    <property type="evidence" value="ECO:0007669"/>
    <property type="project" value="TreeGrafter"/>
</dbReference>
<evidence type="ECO:0000313" key="7">
    <source>
        <dbReference type="EMBL" id="MCA9376399.1"/>
    </source>
</evidence>
<sequence>MEPLLPIALFILSMAALVKAADIFIGSSEQIGRHLGIPSFVLGVTVVSFGTSLPEISSAIYASISGNSQVVFGSAVGSNLTNILLILGLAAIVAKNLSVKYDLLHVDLPIFIGATFLVVLSAQDGSISKYESLLMIFGLVVYILYAIHVRSSSTSAHQRLEIEAKHRSRKEQLGAMTFVKIALGIVLLVLASKYVVDSIVDISTMLGVPSDMIAITAFSLGTSLPELMIILTSLKKGLREVVVGNIMGSSIFNLFGAIGIPALLGDVTVSHETYYLIAPILVATGLLYFFITQERQITQWEGLLLLIFYLFFLGQVITSAVAI</sequence>
<reference evidence="7" key="1">
    <citation type="submission" date="2020-04" db="EMBL/GenBank/DDBJ databases">
        <authorList>
            <person name="Zhang T."/>
        </authorList>
    </citation>
    <scope>NUCLEOTIDE SEQUENCE</scope>
    <source>
        <strain evidence="7">HKST-UBA17</strain>
    </source>
</reference>
<feature type="transmembrane region" description="Helical" evidence="5">
    <location>
        <begin position="70"/>
        <end position="94"/>
    </location>
</feature>
<accession>A0A955KWT0</accession>
<dbReference type="GO" id="GO:0005886">
    <property type="term" value="C:plasma membrane"/>
    <property type="evidence" value="ECO:0007669"/>
    <property type="project" value="TreeGrafter"/>
</dbReference>
<keyword evidence="4 5" id="KW-0472">Membrane</keyword>
<evidence type="ECO:0000256" key="5">
    <source>
        <dbReference type="SAM" id="Phobius"/>
    </source>
</evidence>
<dbReference type="Pfam" id="PF01699">
    <property type="entry name" value="Na_Ca_ex"/>
    <property type="match status" value="2"/>
</dbReference>
<keyword evidence="3 5" id="KW-1133">Transmembrane helix</keyword>
<dbReference type="PANTHER" id="PTHR10846">
    <property type="entry name" value="SODIUM/POTASSIUM/CALCIUM EXCHANGER"/>
    <property type="match status" value="1"/>
</dbReference>
<reference evidence="7" key="2">
    <citation type="journal article" date="2021" name="Microbiome">
        <title>Successional dynamics and alternative stable states in a saline activated sludge microbial community over 9 years.</title>
        <authorList>
            <person name="Wang Y."/>
            <person name="Ye J."/>
            <person name="Ju F."/>
            <person name="Liu L."/>
            <person name="Boyd J.A."/>
            <person name="Deng Y."/>
            <person name="Parks D.H."/>
            <person name="Jiang X."/>
            <person name="Yin X."/>
            <person name="Woodcroft B.J."/>
            <person name="Tyson G.W."/>
            <person name="Hugenholtz P."/>
            <person name="Polz M.F."/>
            <person name="Zhang T."/>
        </authorList>
    </citation>
    <scope>NUCLEOTIDE SEQUENCE</scope>
    <source>
        <strain evidence="7">HKST-UBA17</strain>
    </source>
</reference>
<dbReference type="GO" id="GO:0005262">
    <property type="term" value="F:calcium channel activity"/>
    <property type="evidence" value="ECO:0007669"/>
    <property type="project" value="TreeGrafter"/>
</dbReference>
<evidence type="ECO:0000259" key="6">
    <source>
        <dbReference type="Pfam" id="PF01699"/>
    </source>
</evidence>
<feature type="transmembrane region" description="Helical" evidence="5">
    <location>
        <begin position="132"/>
        <end position="152"/>
    </location>
</feature>
<dbReference type="EMBL" id="JAGQLN010000002">
    <property type="protein sequence ID" value="MCA9376399.1"/>
    <property type="molecule type" value="Genomic_DNA"/>
</dbReference>
<dbReference type="NCBIfam" id="TIGR00367">
    <property type="entry name" value="calcium/sodium antiporter"/>
    <property type="match status" value="1"/>
</dbReference>
<feature type="domain" description="Sodium/calcium exchanger membrane region" evidence="6">
    <location>
        <begin position="7"/>
        <end position="147"/>
    </location>
</feature>
<dbReference type="AlphaFoldDB" id="A0A955KWT0"/>
<dbReference type="InterPro" id="IPR044880">
    <property type="entry name" value="NCX_ion-bd_dom_sf"/>
</dbReference>
<dbReference type="Proteomes" id="UP000741282">
    <property type="component" value="Unassembled WGS sequence"/>
</dbReference>
<gene>
    <name evidence="7" type="ORF">KC685_00580</name>
</gene>
<feature type="transmembrane region" description="Helical" evidence="5">
    <location>
        <begin position="241"/>
        <end position="262"/>
    </location>
</feature>
<name>A0A955KWT0_9BACT</name>
<protein>
    <submittedName>
        <fullName evidence="7">Calcium/sodium antiporter</fullName>
    </submittedName>
</protein>
<comment type="caution">
    <text evidence="7">The sequence shown here is derived from an EMBL/GenBank/DDBJ whole genome shotgun (WGS) entry which is preliminary data.</text>
</comment>